<dbReference type="EMBL" id="NRRL01000047">
    <property type="protein sequence ID" value="MBK1669389.1"/>
    <property type="molecule type" value="Genomic_DNA"/>
</dbReference>
<dbReference type="PROSITE" id="PS00211">
    <property type="entry name" value="ABC_TRANSPORTER_1"/>
    <property type="match status" value="1"/>
</dbReference>
<keyword evidence="4" id="KW-0067">ATP-binding</keyword>
<evidence type="ECO:0000313" key="8">
    <source>
        <dbReference type="Proteomes" id="UP001296873"/>
    </source>
</evidence>
<dbReference type="PANTHER" id="PTHR43820:SF4">
    <property type="entry name" value="HIGH-AFFINITY BRANCHED-CHAIN AMINO ACID TRANSPORT ATP-BINDING PROTEIN LIVF"/>
    <property type="match status" value="1"/>
</dbReference>
<keyword evidence="5" id="KW-0029">Amino-acid transport</keyword>
<gene>
    <name evidence="7" type="ORF">CKO28_15225</name>
</gene>
<proteinExistence type="inferred from homology"/>
<name>A0ABS1DGN5_9PROT</name>
<dbReference type="Proteomes" id="UP001296873">
    <property type="component" value="Unassembled WGS sequence"/>
</dbReference>
<organism evidence="7 8">
    <name type="scientific">Rhodovibrio sodomensis</name>
    <dbReference type="NCBI Taxonomy" id="1088"/>
    <lineage>
        <taxon>Bacteria</taxon>
        <taxon>Pseudomonadati</taxon>
        <taxon>Pseudomonadota</taxon>
        <taxon>Alphaproteobacteria</taxon>
        <taxon>Rhodospirillales</taxon>
        <taxon>Rhodovibrionaceae</taxon>
        <taxon>Rhodovibrio</taxon>
    </lineage>
</organism>
<dbReference type="InterPro" id="IPR017871">
    <property type="entry name" value="ABC_transporter-like_CS"/>
</dbReference>
<dbReference type="SUPFAM" id="SSF52540">
    <property type="entry name" value="P-loop containing nucleoside triphosphate hydrolases"/>
    <property type="match status" value="1"/>
</dbReference>
<dbReference type="Pfam" id="PF00005">
    <property type="entry name" value="ABC_tran"/>
    <property type="match status" value="1"/>
</dbReference>
<reference evidence="7 8" key="1">
    <citation type="journal article" date="2020" name="Microorganisms">
        <title>Osmotic Adaptation and Compatible Solute Biosynthesis of Phototrophic Bacteria as Revealed from Genome Analyses.</title>
        <authorList>
            <person name="Imhoff J.F."/>
            <person name="Rahn T."/>
            <person name="Kunzel S."/>
            <person name="Keller A."/>
            <person name="Neulinger S.C."/>
        </authorList>
    </citation>
    <scope>NUCLEOTIDE SEQUENCE [LARGE SCALE GENOMIC DNA]</scope>
    <source>
        <strain evidence="7 8">DSM 9895</strain>
    </source>
</reference>
<comment type="caution">
    <text evidence="7">The sequence shown here is derived from an EMBL/GenBank/DDBJ whole genome shotgun (WGS) entry which is preliminary data.</text>
</comment>
<dbReference type="Gene3D" id="3.40.50.300">
    <property type="entry name" value="P-loop containing nucleotide triphosphate hydrolases"/>
    <property type="match status" value="1"/>
</dbReference>
<keyword evidence="8" id="KW-1185">Reference proteome</keyword>
<comment type="similarity">
    <text evidence="1">Belongs to the ABC transporter superfamily.</text>
</comment>
<protein>
    <recommendedName>
        <fullName evidence="6">ABC transporter domain-containing protein</fullName>
    </recommendedName>
</protein>
<evidence type="ECO:0000256" key="2">
    <source>
        <dbReference type="ARBA" id="ARBA00022448"/>
    </source>
</evidence>
<dbReference type="InterPro" id="IPR003439">
    <property type="entry name" value="ABC_transporter-like_ATP-bd"/>
</dbReference>
<dbReference type="InterPro" id="IPR027417">
    <property type="entry name" value="P-loop_NTPase"/>
</dbReference>
<dbReference type="SMART" id="SM00382">
    <property type="entry name" value="AAA"/>
    <property type="match status" value="1"/>
</dbReference>
<dbReference type="InterPro" id="IPR003593">
    <property type="entry name" value="AAA+_ATPase"/>
</dbReference>
<evidence type="ECO:0000313" key="7">
    <source>
        <dbReference type="EMBL" id="MBK1669389.1"/>
    </source>
</evidence>
<keyword evidence="3" id="KW-0547">Nucleotide-binding</keyword>
<dbReference type="RefSeq" id="WP_200341721.1">
    <property type="nucleotide sequence ID" value="NZ_NRRL01000047.1"/>
</dbReference>
<evidence type="ECO:0000256" key="4">
    <source>
        <dbReference type="ARBA" id="ARBA00022840"/>
    </source>
</evidence>
<evidence type="ECO:0000259" key="6">
    <source>
        <dbReference type="PROSITE" id="PS50893"/>
    </source>
</evidence>
<evidence type="ECO:0000256" key="1">
    <source>
        <dbReference type="ARBA" id="ARBA00005417"/>
    </source>
</evidence>
<evidence type="ECO:0000256" key="3">
    <source>
        <dbReference type="ARBA" id="ARBA00022741"/>
    </source>
</evidence>
<accession>A0ABS1DGN5</accession>
<evidence type="ECO:0000256" key="5">
    <source>
        <dbReference type="ARBA" id="ARBA00022970"/>
    </source>
</evidence>
<sequence>MSGDPATDPPVLQVEGLDAGYGDLQILFAVDIAVAPGEQVLLFGPNGAGKSTLIKALARQIVPSAGRVQLNGRATAGLAPEALAAAGLGYVPQVANVFTTLSVRENLEIGGVRLAGRRRRQRIADMGELFPRLAERLDQRAGTLSGGERQMLALARALMPEPSVILLDEPSAGIAPALVSRIFDMVAGLRATGTSVVMVEQNAKQALAYVDRAVLMEGGRVRLQDSADALLHRADIGALYLGTSSAS</sequence>
<feature type="domain" description="ABC transporter" evidence="6">
    <location>
        <begin position="12"/>
        <end position="243"/>
    </location>
</feature>
<dbReference type="InterPro" id="IPR052156">
    <property type="entry name" value="BCAA_Transport_ATP-bd_LivF"/>
</dbReference>
<keyword evidence="2" id="KW-0813">Transport</keyword>
<dbReference type="PROSITE" id="PS50893">
    <property type="entry name" value="ABC_TRANSPORTER_2"/>
    <property type="match status" value="1"/>
</dbReference>
<dbReference type="CDD" id="cd03224">
    <property type="entry name" value="ABC_TM1139_LivF_branched"/>
    <property type="match status" value="1"/>
</dbReference>
<dbReference type="PANTHER" id="PTHR43820">
    <property type="entry name" value="HIGH-AFFINITY BRANCHED-CHAIN AMINO ACID TRANSPORT ATP-BINDING PROTEIN LIVF"/>
    <property type="match status" value="1"/>
</dbReference>